<evidence type="ECO:0000256" key="4">
    <source>
        <dbReference type="ARBA" id="ARBA00022989"/>
    </source>
</evidence>
<dbReference type="GO" id="GO:0004713">
    <property type="term" value="F:protein tyrosine kinase activity"/>
    <property type="evidence" value="ECO:0000318"/>
    <property type="project" value="GO_Central"/>
</dbReference>
<dbReference type="PANTHER" id="PTHR32309">
    <property type="entry name" value="TYROSINE-PROTEIN KINASE"/>
    <property type="match status" value="1"/>
</dbReference>
<evidence type="ECO:0000313" key="9">
    <source>
        <dbReference type="EMBL" id="AAC06758.1"/>
    </source>
</evidence>
<feature type="transmembrane region" description="Helical" evidence="6">
    <location>
        <begin position="389"/>
        <end position="409"/>
    </location>
</feature>
<evidence type="ECO:0000256" key="5">
    <source>
        <dbReference type="ARBA" id="ARBA00023136"/>
    </source>
</evidence>
<evidence type="ECO:0000259" key="8">
    <source>
        <dbReference type="Pfam" id="PF13807"/>
    </source>
</evidence>
<dbReference type="InterPro" id="IPR032807">
    <property type="entry name" value="GNVR"/>
</dbReference>
<dbReference type="InterPro" id="IPR050445">
    <property type="entry name" value="Bact_polysacc_biosynth/exp"/>
</dbReference>
<evidence type="ECO:0000259" key="7">
    <source>
        <dbReference type="Pfam" id="PF02706"/>
    </source>
</evidence>
<reference evidence="9 10" key="1">
    <citation type="journal article" date="1998" name="Nature">
        <title>The complete genome of the hyperthermophilic bacterium Aquifex aeolicus.</title>
        <authorList>
            <person name="Deckert G."/>
            <person name="Warren P.V."/>
            <person name="Gaasterland T."/>
            <person name="Young W.G."/>
            <person name="Lenox A.L."/>
            <person name="Graham D.E."/>
            <person name="Overbeek R."/>
            <person name="Snead M.A."/>
            <person name="Keller M."/>
            <person name="Aujay M."/>
            <person name="Huber R."/>
            <person name="Feldman R.A."/>
            <person name="Short J.M."/>
            <person name="Olson G.J."/>
            <person name="Swanson R.V."/>
        </authorList>
    </citation>
    <scope>NUCLEOTIDE SEQUENCE [LARGE SCALE GENOMIC DNA]</scope>
    <source>
        <strain evidence="9 10">VF5</strain>
    </source>
</reference>
<sequence>MFLRLKKSSIYFLRSSIVSIFAIVSLKFIRTLNLASYKMISSMEEKSIDRKSEKLGYPMYEEDEIDLYELWVVLKKRFRVILLTLVIFIAGAVAYVFIAPPVYKTEAVIFPIGGEKTNLPSILEGLPVPLPSVADKVTVESVLKSRTLRERVIEKLNLMPVLFKDLWDESRNTWRQDLEPEDIPTILDGAELLEDLISVSSNKKTGTITFSVEFPEDPHMAYKIAQVSLEEAYKILNEKSWSLAKKHRIFLENQIKEVLNKQKVLEEVYLKFIKGEIKEVPIVVDERFISKIFKESLNYENNDKFDIPGNLKQNLERNIPIAKGMNRNLPEYQFNYQKLQWQFEVLKNLLSTLFQQYQIAKANEVKESVSFQIIDPPYIPQKPAKPKKALILAVSFVSGLFTGIFLAFFKEWLNNARKRYSENVEGQENESVS</sequence>
<dbReference type="GO" id="GO:0005886">
    <property type="term" value="C:plasma membrane"/>
    <property type="evidence" value="ECO:0000318"/>
    <property type="project" value="GO_Central"/>
</dbReference>
<feature type="domain" description="Tyrosine-protein kinase G-rich" evidence="8">
    <location>
        <begin position="346"/>
        <end position="411"/>
    </location>
</feature>
<dbReference type="FunCoup" id="O66795">
    <property type="interactions" value="232"/>
</dbReference>
<organism evidence="9 10">
    <name type="scientific">Aquifex aeolicus (strain VF5)</name>
    <dbReference type="NCBI Taxonomy" id="224324"/>
    <lineage>
        <taxon>Bacteria</taxon>
        <taxon>Pseudomonadati</taxon>
        <taxon>Aquificota</taxon>
        <taxon>Aquificia</taxon>
        <taxon>Aquificales</taxon>
        <taxon>Aquificaceae</taxon>
        <taxon>Aquifex</taxon>
    </lineage>
</organism>
<dbReference type="EMBL" id="AE000657">
    <property type="protein sequence ID" value="AAC06758.1"/>
    <property type="molecule type" value="Genomic_DNA"/>
</dbReference>
<dbReference type="PIR" id="G70345">
    <property type="entry name" value="G70345"/>
</dbReference>
<protein>
    <recommendedName>
        <fullName evidence="11">Polysaccharide chain length determinant N-terminal domain-containing protein</fullName>
    </recommendedName>
</protein>
<keyword evidence="3 6" id="KW-0812">Transmembrane</keyword>
<dbReference type="InterPro" id="IPR003856">
    <property type="entry name" value="LPS_length_determ_N"/>
</dbReference>
<dbReference type="STRING" id="224324.aq_506"/>
<dbReference type="PANTHER" id="PTHR32309:SF13">
    <property type="entry name" value="FERRIC ENTEROBACTIN TRANSPORT PROTEIN FEPE"/>
    <property type="match status" value="1"/>
</dbReference>
<dbReference type="EnsemblBacteria" id="AAC06758">
    <property type="protein sequence ID" value="AAC06758"/>
    <property type="gene ID" value="aq_506"/>
</dbReference>
<evidence type="ECO:0000256" key="2">
    <source>
        <dbReference type="ARBA" id="ARBA00022475"/>
    </source>
</evidence>
<gene>
    <name evidence="9" type="ordered locus">aq_506</name>
</gene>
<dbReference type="AlphaFoldDB" id="O66795"/>
<keyword evidence="4 6" id="KW-1133">Transmembrane helix</keyword>
<keyword evidence="2" id="KW-1003">Cell membrane</keyword>
<dbReference type="InParanoid" id="O66795"/>
<dbReference type="Pfam" id="PF02706">
    <property type="entry name" value="Wzz"/>
    <property type="match status" value="1"/>
</dbReference>
<evidence type="ECO:0000256" key="1">
    <source>
        <dbReference type="ARBA" id="ARBA00004651"/>
    </source>
</evidence>
<dbReference type="eggNOG" id="COG3206">
    <property type="taxonomic scope" value="Bacteria"/>
</dbReference>
<feature type="domain" description="Polysaccharide chain length determinant N-terminal" evidence="7">
    <location>
        <begin position="63"/>
        <end position="156"/>
    </location>
</feature>
<dbReference type="OrthoDB" id="13093at2"/>
<proteinExistence type="predicted"/>
<comment type="subcellular location">
    <subcellularLocation>
        <location evidence="1">Cell membrane</location>
        <topology evidence="1">Multi-pass membrane protein</topology>
    </subcellularLocation>
</comment>
<dbReference type="Proteomes" id="UP000000798">
    <property type="component" value="Chromosome"/>
</dbReference>
<dbReference type="Pfam" id="PF13807">
    <property type="entry name" value="GNVR"/>
    <property type="match status" value="1"/>
</dbReference>
<evidence type="ECO:0008006" key="11">
    <source>
        <dbReference type="Google" id="ProtNLM"/>
    </source>
</evidence>
<dbReference type="KEGG" id="aae:aq_506"/>
<feature type="transmembrane region" description="Helical" evidence="6">
    <location>
        <begin position="12"/>
        <end position="29"/>
    </location>
</feature>
<feature type="transmembrane region" description="Helical" evidence="6">
    <location>
        <begin position="80"/>
        <end position="98"/>
    </location>
</feature>
<evidence type="ECO:0000256" key="6">
    <source>
        <dbReference type="SAM" id="Phobius"/>
    </source>
</evidence>
<evidence type="ECO:0000313" key="10">
    <source>
        <dbReference type="Proteomes" id="UP000000798"/>
    </source>
</evidence>
<keyword evidence="5 6" id="KW-0472">Membrane</keyword>
<accession>O66795</accession>
<name>O66795_AQUAE</name>
<keyword evidence="10" id="KW-1185">Reference proteome</keyword>
<evidence type="ECO:0000256" key="3">
    <source>
        <dbReference type="ARBA" id="ARBA00022692"/>
    </source>
</evidence>
<dbReference type="HOGENOM" id="CLU_711581_0_0_0"/>